<dbReference type="PROSITE" id="PS50983">
    <property type="entry name" value="FE_B12_PBP"/>
    <property type="match status" value="1"/>
</dbReference>
<dbReference type="CDD" id="cd01146">
    <property type="entry name" value="FhuD"/>
    <property type="match status" value="1"/>
</dbReference>
<name>A0A495QU62_9ACTN</name>
<proteinExistence type="inferred from homology"/>
<evidence type="ECO:0000256" key="2">
    <source>
        <dbReference type="ARBA" id="ARBA00008814"/>
    </source>
</evidence>
<dbReference type="AlphaFoldDB" id="A0A495QU62"/>
<accession>A0A495QU62</accession>
<dbReference type="InterPro" id="IPR051313">
    <property type="entry name" value="Bact_iron-sidero_bind"/>
</dbReference>
<dbReference type="Gene3D" id="3.40.50.1980">
    <property type="entry name" value="Nitrogenase molybdenum iron protein domain"/>
    <property type="match status" value="2"/>
</dbReference>
<reference evidence="6 7" key="1">
    <citation type="submission" date="2018-10" db="EMBL/GenBank/DDBJ databases">
        <title>Genomic Encyclopedia of Archaeal and Bacterial Type Strains, Phase II (KMG-II): from individual species to whole genera.</title>
        <authorList>
            <person name="Goeker M."/>
        </authorList>
    </citation>
    <scope>NUCLEOTIDE SEQUENCE [LARGE SCALE GENOMIC DNA]</scope>
    <source>
        <strain evidence="6 7">DSM 43383</strain>
    </source>
</reference>
<dbReference type="Proteomes" id="UP000274601">
    <property type="component" value="Unassembled WGS sequence"/>
</dbReference>
<dbReference type="PANTHER" id="PTHR30532:SF24">
    <property type="entry name" value="FERRIC ENTEROBACTIN-BINDING PERIPLASMIC PROTEIN FEPB"/>
    <property type="match status" value="1"/>
</dbReference>
<comment type="subcellular location">
    <subcellularLocation>
        <location evidence="1">Cell envelope</location>
    </subcellularLocation>
</comment>
<dbReference type="PANTHER" id="PTHR30532">
    <property type="entry name" value="IRON III DICITRATE-BINDING PERIPLASMIC PROTEIN"/>
    <property type="match status" value="1"/>
</dbReference>
<comment type="similarity">
    <text evidence="2">Belongs to the bacterial solute-binding protein 8 family.</text>
</comment>
<protein>
    <submittedName>
        <fullName evidence="6">Iron complex transport system substrate-binding protein</fullName>
    </submittedName>
</protein>
<organism evidence="6 7">
    <name type="scientific">Actinomadura pelletieri DSM 43383</name>
    <dbReference type="NCBI Taxonomy" id="1120940"/>
    <lineage>
        <taxon>Bacteria</taxon>
        <taxon>Bacillati</taxon>
        <taxon>Actinomycetota</taxon>
        <taxon>Actinomycetes</taxon>
        <taxon>Streptosporangiales</taxon>
        <taxon>Thermomonosporaceae</taxon>
        <taxon>Actinomadura</taxon>
    </lineage>
</organism>
<dbReference type="InterPro" id="IPR002491">
    <property type="entry name" value="ABC_transptr_periplasmic_BD"/>
</dbReference>
<comment type="caution">
    <text evidence="6">The sequence shown here is derived from an EMBL/GenBank/DDBJ whole genome shotgun (WGS) entry which is preliminary data.</text>
</comment>
<sequence>MDRSTDAHPRSRRARAGTNGFLEVEYGVKRLHGLRVIAVLVVLLGGLMACGDSKETKKSGASADAGTFPMTIKHALGTVTIKEKPKRVATVNWANHEVPLALGVVPVGMASADFGDDNGDGLLPWVDKRLKDLNAKTPVLFDETDGIDFEAVADTRPDVILAGYSGLTKKDYDTLSEIAPVVAYPDAPWATPWREIIRINSRAIGLAAEGEKLITDLEGQINGVVAKHPQVKGKSVMFLAHVDVNDLSQIGFYTTHDTRTLFFKDLGMTIPGSVAEASKGTDKFLLTRSAEQIDAFDDVDIIVGYGDDGLLQKLRKDPLLSKIPAVERGAVYMLPGSKPLGTAANPTPLAISWVLEDYVTALAEAAGKVK</sequence>
<feature type="domain" description="Fe/B12 periplasmic-binding" evidence="5">
    <location>
        <begin position="87"/>
        <end position="366"/>
    </location>
</feature>
<keyword evidence="4" id="KW-0732">Signal</keyword>
<dbReference type="SUPFAM" id="SSF53807">
    <property type="entry name" value="Helical backbone' metal receptor"/>
    <property type="match status" value="1"/>
</dbReference>
<evidence type="ECO:0000313" key="6">
    <source>
        <dbReference type="EMBL" id="RKS77064.1"/>
    </source>
</evidence>
<gene>
    <name evidence="6" type="ORF">BZB76_2433</name>
</gene>
<keyword evidence="7" id="KW-1185">Reference proteome</keyword>
<evidence type="ECO:0000256" key="1">
    <source>
        <dbReference type="ARBA" id="ARBA00004196"/>
    </source>
</evidence>
<evidence type="ECO:0000313" key="7">
    <source>
        <dbReference type="Proteomes" id="UP000274601"/>
    </source>
</evidence>
<dbReference type="GO" id="GO:0030288">
    <property type="term" value="C:outer membrane-bounded periplasmic space"/>
    <property type="evidence" value="ECO:0007669"/>
    <property type="project" value="TreeGrafter"/>
</dbReference>
<evidence type="ECO:0000256" key="3">
    <source>
        <dbReference type="ARBA" id="ARBA00022448"/>
    </source>
</evidence>
<dbReference type="EMBL" id="RBWU01000002">
    <property type="protein sequence ID" value="RKS77064.1"/>
    <property type="molecule type" value="Genomic_DNA"/>
</dbReference>
<evidence type="ECO:0000259" key="5">
    <source>
        <dbReference type="PROSITE" id="PS50983"/>
    </source>
</evidence>
<dbReference type="GO" id="GO:1901678">
    <property type="term" value="P:iron coordination entity transport"/>
    <property type="evidence" value="ECO:0007669"/>
    <property type="project" value="UniProtKB-ARBA"/>
</dbReference>
<keyword evidence="3" id="KW-0813">Transport</keyword>
<dbReference type="Pfam" id="PF01497">
    <property type="entry name" value="Peripla_BP_2"/>
    <property type="match status" value="1"/>
</dbReference>
<evidence type="ECO:0000256" key="4">
    <source>
        <dbReference type="ARBA" id="ARBA00022729"/>
    </source>
</evidence>